<feature type="compositionally biased region" description="Polar residues" evidence="1">
    <location>
        <begin position="487"/>
        <end position="501"/>
    </location>
</feature>
<feature type="region of interest" description="Disordered" evidence="1">
    <location>
        <begin position="14"/>
        <end position="34"/>
    </location>
</feature>
<keyword evidence="2" id="KW-0812">Transmembrane</keyword>
<evidence type="ECO:0000313" key="3">
    <source>
        <dbReference type="EMBL" id="PNF21561.1"/>
    </source>
</evidence>
<keyword evidence="4" id="KW-1185">Reference proteome</keyword>
<evidence type="ECO:0000256" key="2">
    <source>
        <dbReference type="SAM" id="Phobius"/>
    </source>
</evidence>
<evidence type="ECO:0000313" key="4">
    <source>
        <dbReference type="Proteomes" id="UP000235965"/>
    </source>
</evidence>
<feature type="transmembrane region" description="Helical" evidence="2">
    <location>
        <begin position="53"/>
        <end position="72"/>
    </location>
</feature>
<name>A0A2J7PZ00_9NEOP</name>
<keyword evidence="2" id="KW-1133">Transmembrane helix</keyword>
<comment type="caution">
    <text evidence="3">The sequence shown here is derived from an EMBL/GenBank/DDBJ whole genome shotgun (WGS) entry which is preliminary data.</text>
</comment>
<sequence length="621" mass="67611">MEAINQTTSILRDSVTDVGHGGGNGSASAQPTISSREQTRLDFYRTYDVMTGVRIAATLGGFFSLMVLLVVYKSKCKSKTLSDEHLNAAAAAVAIQDEEQQLTATAMCLRGPRRSLGNMSAPAVVIARGARRYSSIGGYSTLEPPSSYYYQRGKSLPGSAIRFHVRSNEDRAMSPVPSFTIRDRTRDNVGEEEEDSVLAGPCCYHQFLTVPSGPDTRRLSSITCSSSDTSYLERRGSAVELGIPAPPPFPYKSRAKGRIDPNAIMAKEPWDFYYPIDIQVIQPTPEVSPCGSERTLYDHPVELSSPGLRPPPRGSIVESVTSNLNVPVRLAPLASISSVGGSLTDYPDLDDMHSMGSDSVFLDEGQELDTEDEVEGFSTDSEDDGFDNDNVLCRQRRPWEKIEVNRYPVCSSESPTVPYAQSSSPCQKSFTSMCHWGAAGSNGFRPRRRLSTPRCHYLHSCKNKSSCATISAEVAETVSHGNRPELLTSSRSCEIQTSSSDISRRPQYPLPVPETSSSSSSDSLTLLTDSHASSLRLPVTQMRPEKQQPSQQQPTSSPCRGAKSCESLTTASVPSSSSKMLGLPSLPLLSHSSCEHLIKALNEKTSIPAMKNCSWSQETLF</sequence>
<reference evidence="3 4" key="1">
    <citation type="submission" date="2017-12" db="EMBL/GenBank/DDBJ databases">
        <title>Hemimetabolous genomes reveal molecular basis of termite eusociality.</title>
        <authorList>
            <person name="Harrison M.C."/>
            <person name="Jongepier E."/>
            <person name="Robertson H.M."/>
            <person name="Arning N."/>
            <person name="Bitard-Feildel T."/>
            <person name="Chao H."/>
            <person name="Childers C.P."/>
            <person name="Dinh H."/>
            <person name="Doddapaneni H."/>
            <person name="Dugan S."/>
            <person name="Gowin J."/>
            <person name="Greiner C."/>
            <person name="Han Y."/>
            <person name="Hu H."/>
            <person name="Hughes D.S.T."/>
            <person name="Huylmans A.-K."/>
            <person name="Kemena C."/>
            <person name="Kremer L.P.M."/>
            <person name="Lee S.L."/>
            <person name="Lopez-Ezquerra A."/>
            <person name="Mallet L."/>
            <person name="Monroy-Kuhn J.M."/>
            <person name="Moser A."/>
            <person name="Murali S.C."/>
            <person name="Muzny D.M."/>
            <person name="Otani S."/>
            <person name="Piulachs M.-D."/>
            <person name="Poelchau M."/>
            <person name="Qu J."/>
            <person name="Schaub F."/>
            <person name="Wada-Katsumata A."/>
            <person name="Worley K.C."/>
            <person name="Xie Q."/>
            <person name="Ylla G."/>
            <person name="Poulsen M."/>
            <person name="Gibbs R.A."/>
            <person name="Schal C."/>
            <person name="Richards S."/>
            <person name="Belles X."/>
            <person name="Korb J."/>
            <person name="Bornberg-Bauer E."/>
        </authorList>
    </citation>
    <scope>NUCLEOTIDE SEQUENCE [LARGE SCALE GENOMIC DNA]</scope>
    <source>
        <tissue evidence="3">Whole body</tissue>
    </source>
</reference>
<protein>
    <submittedName>
        <fullName evidence="3">Uncharacterized protein</fullName>
    </submittedName>
</protein>
<dbReference type="OrthoDB" id="8189004at2759"/>
<dbReference type="STRING" id="105785.A0A2J7PZ00"/>
<dbReference type="EMBL" id="NEVH01020341">
    <property type="protein sequence ID" value="PNF21561.1"/>
    <property type="molecule type" value="Genomic_DNA"/>
</dbReference>
<organism evidence="3 4">
    <name type="scientific">Cryptotermes secundus</name>
    <dbReference type="NCBI Taxonomy" id="105785"/>
    <lineage>
        <taxon>Eukaryota</taxon>
        <taxon>Metazoa</taxon>
        <taxon>Ecdysozoa</taxon>
        <taxon>Arthropoda</taxon>
        <taxon>Hexapoda</taxon>
        <taxon>Insecta</taxon>
        <taxon>Pterygota</taxon>
        <taxon>Neoptera</taxon>
        <taxon>Polyneoptera</taxon>
        <taxon>Dictyoptera</taxon>
        <taxon>Blattodea</taxon>
        <taxon>Blattoidea</taxon>
        <taxon>Termitoidae</taxon>
        <taxon>Kalotermitidae</taxon>
        <taxon>Cryptotermitinae</taxon>
        <taxon>Cryptotermes</taxon>
    </lineage>
</organism>
<gene>
    <name evidence="3" type="ORF">B7P43_G12707</name>
</gene>
<dbReference type="Proteomes" id="UP000235965">
    <property type="component" value="Unassembled WGS sequence"/>
</dbReference>
<feature type="compositionally biased region" description="Low complexity" evidence="1">
    <location>
        <begin position="515"/>
        <end position="525"/>
    </location>
</feature>
<keyword evidence="2" id="KW-0472">Membrane</keyword>
<feature type="region of interest" description="Disordered" evidence="1">
    <location>
        <begin position="542"/>
        <end position="564"/>
    </location>
</feature>
<dbReference type="InParanoid" id="A0A2J7PZ00"/>
<accession>A0A2J7PZ00</accession>
<dbReference type="AlphaFoldDB" id="A0A2J7PZ00"/>
<proteinExistence type="predicted"/>
<feature type="compositionally biased region" description="Low complexity" evidence="1">
    <location>
        <begin position="547"/>
        <end position="558"/>
    </location>
</feature>
<evidence type="ECO:0000256" key="1">
    <source>
        <dbReference type="SAM" id="MobiDB-lite"/>
    </source>
</evidence>
<feature type="region of interest" description="Disordered" evidence="1">
    <location>
        <begin position="481"/>
        <end position="525"/>
    </location>
</feature>